<dbReference type="Gene3D" id="3.40.50.300">
    <property type="entry name" value="P-loop containing nucleotide triphosphate hydrolases"/>
    <property type="match status" value="1"/>
</dbReference>
<dbReference type="SUPFAM" id="SSF52540">
    <property type="entry name" value="P-loop containing nucleoside triphosphate hydrolases"/>
    <property type="match status" value="1"/>
</dbReference>
<dbReference type="Pfam" id="PF00005">
    <property type="entry name" value="ABC_tran"/>
    <property type="match status" value="1"/>
</dbReference>
<evidence type="ECO:0000313" key="2">
    <source>
        <dbReference type="EMBL" id="AWI50904.1"/>
    </source>
</evidence>
<dbReference type="AlphaFoldDB" id="A0A2U8FKM4"/>
<dbReference type="InterPro" id="IPR027417">
    <property type="entry name" value="P-loop_NTPase"/>
</dbReference>
<sequence length="59" mass="6850">MFNMVKASFEKPNRTLLSDISLSFGQRNVYSLIGHNGSGKFTLIKLLAKKYTFIRKYYL</sequence>
<gene>
    <name evidence="2" type="ORF">DDU33_05155</name>
</gene>
<dbReference type="KEGG" id="apor:DDU33_05155"/>
<organism evidence="2 3">
    <name type="scientific">Actinobacillus porcitonsillarum</name>
    <dbReference type="NCBI Taxonomy" id="189834"/>
    <lineage>
        <taxon>Bacteria</taxon>
        <taxon>Pseudomonadati</taxon>
        <taxon>Pseudomonadota</taxon>
        <taxon>Gammaproteobacteria</taxon>
        <taxon>Pasteurellales</taxon>
        <taxon>Pasteurellaceae</taxon>
        <taxon>Actinobacillus</taxon>
    </lineage>
</organism>
<reference evidence="3" key="1">
    <citation type="submission" date="2018-05" db="EMBL/GenBank/DDBJ databases">
        <title>Complete genome sequence of Actinobacillus porcitonsillarum reference strain 9953L55 (CCUG 46996).</title>
        <authorList>
            <person name="Dona V."/>
            <person name="Perreten V."/>
        </authorList>
    </citation>
    <scope>NUCLEOTIDE SEQUENCE [LARGE SCALE GENOMIC DNA]</scope>
    <source>
        <strain evidence="3">9953L55</strain>
    </source>
</reference>
<feature type="domain" description="ABC transporter" evidence="1">
    <location>
        <begin position="17"/>
        <end position="52"/>
    </location>
</feature>
<accession>A0A2U8FKM4</accession>
<protein>
    <submittedName>
        <fullName evidence="2">ABC transporter</fullName>
    </submittedName>
</protein>
<evidence type="ECO:0000259" key="1">
    <source>
        <dbReference type="Pfam" id="PF00005"/>
    </source>
</evidence>
<proteinExistence type="predicted"/>
<dbReference type="EMBL" id="CP029206">
    <property type="protein sequence ID" value="AWI50904.1"/>
    <property type="molecule type" value="Genomic_DNA"/>
</dbReference>
<name>A0A2U8FKM4_9PAST</name>
<keyword evidence="3" id="KW-1185">Reference proteome</keyword>
<dbReference type="GO" id="GO:0016887">
    <property type="term" value="F:ATP hydrolysis activity"/>
    <property type="evidence" value="ECO:0007669"/>
    <property type="project" value="InterPro"/>
</dbReference>
<dbReference type="InterPro" id="IPR003439">
    <property type="entry name" value="ABC_transporter-like_ATP-bd"/>
</dbReference>
<dbReference type="GO" id="GO:0005524">
    <property type="term" value="F:ATP binding"/>
    <property type="evidence" value="ECO:0007669"/>
    <property type="project" value="InterPro"/>
</dbReference>
<evidence type="ECO:0000313" key="3">
    <source>
        <dbReference type="Proteomes" id="UP000244920"/>
    </source>
</evidence>
<dbReference type="Proteomes" id="UP000244920">
    <property type="component" value="Chromosome"/>
</dbReference>